<dbReference type="InterPro" id="IPR051796">
    <property type="entry name" value="ISF_SsuE-like"/>
</dbReference>
<organism evidence="4">
    <name type="scientific">marine sediment metagenome</name>
    <dbReference type="NCBI Taxonomy" id="412755"/>
    <lineage>
        <taxon>unclassified sequences</taxon>
        <taxon>metagenomes</taxon>
        <taxon>ecological metagenomes</taxon>
    </lineage>
</organism>
<dbReference type="PANTHER" id="PTHR43278:SF2">
    <property type="entry name" value="IRON-SULFUR FLAVOPROTEIN"/>
    <property type="match status" value="1"/>
</dbReference>
<evidence type="ECO:0000313" key="4">
    <source>
        <dbReference type="EMBL" id="GAG73140.1"/>
    </source>
</evidence>
<proteinExistence type="predicted"/>
<keyword evidence="2" id="KW-0288">FMN</keyword>
<dbReference type="EMBL" id="BART01000512">
    <property type="protein sequence ID" value="GAG73140.1"/>
    <property type="molecule type" value="Genomic_DNA"/>
</dbReference>
<dbReference type="InterPro" id="IPR005025">
    <property type="entry name" value="FMN_Rdtase-like_dom"/>
</dbReference>
<gene>
    <name evidence="4" type="ORF">S01H4_02380</name>
</gene>
<reference evidence="4" key="1">
    <citation type="journal article" date="2014" name="Front. Microbiol.">
        <title>High frequency of phylogenetically diverse reductive dehalogenase-homologous genes in deep subseafloor sedimentary metagenomes.</title>
        <authorList>
            <person name="Kawai M."/>
            <person name="Futagami T."/>
            <person name="Toyoda A."/>
            <person name="Takaki Y."/>
            <person name="Nishi S."/>
            <person name="Hori S."/>
            <person name="Arai W."/>
            <person name="Tsubouchi T."/>
            <person name="Morono Y."/>
            <person name="Uchiyama I."/>
            <person name="Ito T."/>
            <person name="Fujiyama A."/>
            <person name="Inagaki F."/>
            <person name="Takami H."/>
        </authorList>
    </citation>
    <scope>NUCLEOTIDE SEQUENCE</scope>
    <source>
        <strain evidence="4">Expedition CK06-06</strain>
    </source>
</reference>
<protein>
    <recommendedName>
        <fullName evidence="3">NADPH-dependent FMN reductase-like domain-containing protein</fullName>
    </recommendedName>
</protein>
<keyword evidence="1" id="KW-0285">Flavoprotein</keyword>
<dbReference type="GO" id="GO:0016491">
    <property type="term" value="F:oxidoreductase activity"/>
    <property type="evidence" value="ECO:0007669"/>
    <property type="project" value="InterPro"/>
</dbReference>
<sequence>MKITILNGNPDPDNQKFVDYLNNLVKLLELSDNSVVHFKLKEMKIRHCRGCFGCWLKTPGQCIFKDDSHAICREVINSDFVLFAAPLVMGFPSAVLKITMDKLIPLLLPYIELVDNKECHHKKRYDKEYPLIGLLIETEDDTDGEDIEIVSDIFSRFAIDFKTSSRFVMQIDIPLQEVSNEINRI</sequence>
<evidence type="ECO:0000259" key="3">
    <source>
        <dbReference type="Pfam" id="PF03358"/>
    </source>
</evidence>
<evidence type="ECO:0000256" key="1">
    <source>
        <dbReference type="ARBA" id="ARBA00022630"/>
    </source>
</evidence>
<dbReference type="Pfam" id="PF03358">
    <property type="entry name" value="FMN_red"/>
    <property type="match status" value="1"/>
</dbReference>
<dbReference type="Gene3D" id="3.40.50.360">
    <property type="match status" value="1"/>
</dbReference>
<dbReference type="InterPro" id="IPR029039">
    <property type="entry name" value="Flavoprotein-like_sf"/>
</dbReference>
<dbReference type="AlphaFoldDB" id="X0ZTI6"/>
<dbReference type="PANTHER" id="PTHR43278">
    <property type="entry name" value="NAD(P)H-DEPENDENT FMN-CONTAINING OXIDOREDUCTASE YWQN-RELATED"/>
    <property type="match status" value="1"/>
</dbReference>
<name>X0ZTI6_9ZZZZ</name>
<comment type="caution">
    <text evidence="4">The sequence shown here is derived from an EMBL/GenBank/DDBJ whole genome shotgun (WGS) entry which is preliminary data.</text>
</comment>
<evidence type="ECO:0000256" key="2">
    <source>
        <dbReference type="ARBA" id="ARBA00022643"/>
    </source>
</evidence>
<accession>X0ZTI6</accession>
<dbReference type="SUPFAM" id="SSF52218">
    <property type="entry name" value="Flavoproteins"/>
    <property type="match status" value="1"/>
</dbReference>
<feature type="domain" description="NADPH-dependent FMN reductase-like" evidence="3">
    <location>
        <begin position="1"/>
        <end position="103"/>
    </location>
</feature>